<sequence length="165" mass="17712">MGMTVRDATEADLPAIVAITNHEIRTGLALWNDTPVTLENRAAWLAERRAAGYPVLVAETEGKVAGFGSYGPFRPQEGYRHTVEHSVYVDQAFRRRGFGDALLAALVAHAGASGMHAMVGAVGAANAGSIALHLRHGFAATASLPQVGRKFDLWHDLVFMHRLLG</sequence>
<dbReference type="SUPFAM" id="SSF55729">
    <property type="entry name" value="Acyl-CoA N-acyltransferases (Nat)"/>
    <property type="match status" value="1"/>
</dbReference>
<keyword evidence="2" id="KW-0012">Acyltransferase</keyword>
<reference evidence="4 5" key="1">
    <citation type="submission" date="2022-06" db="EMBL/GenBank/DDBJ databases">
        <title>Endosaccharibacter gen. nov., sp. nov., endophytic bacteria isolated from sugarcane.</title>
        <authorList>
            <person name="Pitiwittayakul N."/>
            <person name="Yukphan P."/>
            <person name="Charoenyingcharoen P."/>
            <person name="Tanasupawat S."/>
        </authorList>
    </citation>
    <scope>NUCLEOTIDE SEQUENCE [LARGE SCALE GENOMIC DNA]</scope>
    <source>
        <strain evidence="4 5">KSS8</strain>
    </source>
</reference>
<accession>A0ABT1W4R1</accession>
<dbReference type="CDD" id="cd04301">
    <property type="entry name" value="NAT_SF"/>
    <property type="match status" value="1"/>
</dbReference>
<name>A0ABT1W4R1_9PROT</name>
<dbReference type="Proteomes" id="UP001524587">
    <property type="component" value="Unassembled WGS sequence"/>
</dbReference>
<evidence type="ECO:0000256" key="2">
    <source>
        <dbReference type="ARBA" id="ARBA00023315"/>
    </source>
</evidence>
<keyword evidence="5" id="KW-1185">Reference proteome</keyword>
<organism evidence="4 5">
    <name type="scientific">Endosaccharibacter trunci</name>
    <dbReference type="NCBI Taxonomy" id="2812733"/>
    <lineage>
        <taxon>Bacteria</taxon>
        <taxon>Pseudomonadati</taxon>
        <taxon>Pseudomonadota</taxon>
        <taxon>Alphaproteobacteria</taxon>
        <taxon>Acetobacterales</taxon>
        <taxon>Acetobacteraceae</taxon>
        <taxon>Endosaccharibacter</taxon>
    </lineage>
</organism>
<evidence type="ECO:0000313" key="5">
    <source>
        <dbReference type="Proteomes" id="UP001524587"/>
    </source>
</evidence>
<dbReference type="PANTHER" id="PTHR43072">
    <property type="entry name" value="N-ACETYLTRANSFERASE"/>
    <property type="match status" value="1"/>
</dbReference>
<keyword evidence="1" id="KW-0808">Transferase</keyword>
<dbReference type="InterPro" id="IPR000182">
    <property type="entry name" value="GNAT_dom"/>
</dbReference>
<dbReference type="PANTHER" id="PTHR43072:SF23">
    <property type="entry name" value="UPF0039 PROTEIN C11D3.02C"/>
    <property type="match status" value="1"/>
</dbReference>
<evidence type="ECO:0000313" key="4">
    <source>
        <dbReference type="EMBL" id="MCQ8277866.1"/>
    </source>
</evidence>
<feature type="domain" description="N-acetyltransferase" evidence="3">
    <location>
        <begin position="3"/>
        <end position="165"/>
    </location>
</feature>
<proteinExistence type="predicted"/>
<dbReference type="InterPro" id="IPR016181">
    <property type="entry name" value="Acyl_CoA_acyltransferase"/>
</dbReference>
<dbReference type="Pfam" id="PF00583">
    <property type="entry name" value="Acetyltransf_1"/>
    <property type="match status" value="1"/>
</dbReference>
<evidence type="ECO:0000256" key="1">
    <source>
        <dbReference type="ARBA" id="ARBA00022679"/>
    </source>
</evidence>
<protein>
    <submittedName>
        <fullName evidence="4">GNAT family N-acetyltransferase</fullName>
    </submittedName>
</protein>
<dbReference type="Gene3D" id="3.40.630.30">
    <property type="match status" value="1"/>
</dbReference>
<dbReference type="PROSITE" id="PS51186">
    <property type="entry name" value="GNAT"/>
    <property type="match status" value="1"/>
</dbReference>
<gene>
    <name evidence="4" type="ORF">NFI95_05335</name>
</gene>
<dbReference type="EMBL" id="JAMSKV010000003">
    <property type="protein sequence ID" value="MCQ8277866.1"/>
    <property type="molecule type" value="Genomic_DNA"/>
</dbReference>
<comment type="caution">
    <text evidence="4">The sequence shown here is derived from an EMBL/GenBank/DDBJ whole genome shotgun (WGS) entry which is preliminary data.</text>
</comment>
<evidence type="ECO:0000259" key="3">
    <source>
        <dbReference type="PROSITE" id="PS51186"/>
    </source>
</evidence>